<gene>
    <name evidence="1" type="ORF">CR513_55259</name>
</gene>
<organism evidence="1 2">
    <name type="scientific">Mucuna pruriens</name>
    <name type="common">Velvet bean</name>
    <name type="synonym">Dolichos pruriens</name>
    <dbReference type="NCBI Taxonomy" id="157652"/>
    <lineage>
        <taxon>Eukaryota</taxon>
        <taxon>Viridiplantae</taxon>
        <taxon>Streptophyta</taxon>
        <taxon>Embryophyta</taxon>
        <taxon>Tracheophyta</taxon>
        <taxon>Spermatophyta</taxon>
        <taxon>Magnoliopsida</taxon>
        <taxon>eudicotyledons</taxon>
        <taxon>Gunneridae</taxon>
        <taxon>Pentapetalae</taxon>
        <taxon>rosids</taxon>
        <taxon>fabids</taxon>
        <taxon>Fabales</taxon>
        <taxon>Fabaceae</taxon>
        <taxon>Papilionoideae</taxon>
        <taxon>50 kb inversion clade</taxon>
        <taxon>NPAAA clade</taxon>
        <taxon>indigoferoid/millettioid clade</taxon>
        <taxon>Phaseoleae</taxon>
        <taxon>Mucuna</taxon>
    </lineage>
</organism>
<reference evidence="1" key="1">
    <citation type="submission" date="2018-05" db="EMBL/GenBank/DDBJ databases">
        <title>Draft genome of Mucuna pruriens seed.</title>
        <authorList>
            <person name="Nnadi N.E."/>
            <person name="Vos R."/>
            <person name="Hasami M.H."/>
            <person name="Devisetty U.K."/>
            <person name="Aguiy J.C."/>
        </authorList>
    </citation>
    <scope>NUCLEOTIDE SEQUENCE [LARGE SCALE GENOMIC DNA]</scope>
    <source>
        <strain evidence="1">JCA_2017</strain>
    </source>
</reference>
<keyword evidence="2" id="KW-1185">Reference proteome</keyword>
<comment type="caution">
    <text evidence="1">The sequence shown here is derived from an EMBL/GenBank/DDBJ whole genome shotgun (WGS) entry which is preliminary data.</text>
</comment>
<dbReference type="AlphaFoldDB" id="A0A371EIZ6"/>
<proteinExistence type="predicted"/>
<evidence type="ECO:0000313" key="1">
    <source>
        <dbReference type="EMBL" id="RDX66027.1"/>
    </source>
</evidence>
<feature type="non-terminal residue" evidence="1">
    <location>
        <position position="1"/>
    </location>
</feature>
<accession>A0A371EIZ6</accession>
<sequence length="70" mass="8239">MPLHNADHQLPILIDFDFNLEDPNIHTLFFKSTYDAWNEFEPGVDFIENVPRGNDTNLPNIENKEFHLLD</sequence>
<evidence type="ECO:0000313" key="2">
    <source>
        <dbReference type="Proteomes" id="UP000257109"/>
    </source>
</evidence>
<dbReference type="EMBL" id="QJKJ01013625">
    <property type="protein sequence ID" value="RDX66027.1"/>
    <property type="molecule type" value="Genomic_DNA"/>
</dbReference>
<dbReference type="Proteomes" id="UP000257109">
    <property type="component" value="Unassembled WGS sequence"/>
</dbReference>
<name>A0A371EIZ6_MUCPR</name>
<protein>
    <submittedName>
        <fullName evidence="1">Uncharacterized protein</fullName>
    </submittedName>
</protein>